<dbReference type="EMBL" id="PEBX01000001">
    <property type="protein sequence ID" value="PTQ57879.1"/>
    <property type="molecule type" value="Genomic_DNA"/>
</dbReference>
<feature type="compositionally biased region" description="Acidic residues" evidence="1">
    <location>
        <begin position="91"/>
        <end position="104"/>
    </location>
</feature>
<comment type="caution">
    <text evidence="2">The sequence shown here is derived from an EMBL/GenBank/DDBJ whole genome shotgun (WGS) entry which is preliminary data.</text>
</comment>
<dbReference type="AlphaFoldDB" id="A0A2R6Y5C7"/>
<evidence type="ECO:0000313" key="2">
    <source>
        <dbReference type="EMBL" id="PTQ57879.1"/>
    </source>
</evidence>
<feature type="region of interest" description="Disordered" evidence="1">
    <location>
        <begin position="54"/>
        <end position="104"/>
    </location>
</feature>
<name>A0A2R6Y5C7_9BACL</name>
<gene>
    <name evidence="2" type="ORF">BSOLF_0390</name>
</gene>
<feature type="compositionally biased region" description="Basic and acidic residues" evidence="1">
    <location>
        <begin position="79"/>
        <end position="90"/>
    </location>
</feature>
<accession>A0A2R6Y5C7</accession>
<reference evidence="3" key="1">
    <citation type="journal article" date="2018" name="Sci. Rep.">
        <title>Lignite coal burning seam in the remote Altai Mountains harbors a hydrogen-driven thermophilic microbial community.</title>
        <authorList>
            <person name="Kadnikov V.V."/>
            <person name="Mardanov A.V."/>
            <person name="Ivasenko D.A."/>
            <person name="Antsiferov D.V."/>
            <person name="Beletsky A.V."/>
            <person name="Karnachuk O.V."/>
            <person name="Ravin N.V."/>
        </authorList>
    </citation>
    <scope>NUCLEOTIDE SEQUENCE [LARGE SCALE GENOMIC DNA]</scope>
</reference>
<proteinExistence type="predicted"/>
<dbReference type="Proteomes" id="UP000244338">
    <property type="component" value="Unassembled WGS sequence"/>
</dbReference>
<organism evidence="2 3">
    <name type="scientific">Candidatus Carbonibacillus altaicus</name>
    <dbReference type="NCBI Taxonomy" id="2163959"/>
    <lineage>
        <taxon>Bacteria</taxon>
        <taxon>Bacillati</taxon>
        <taxon>Bacillota</taxon>
        <taxon>Bacilli</taxon>
        <taxon>Bacillales</taxon>
        <taxon>Candidatus Carbonibacillus</taxon>
    </lineage>
</organism>
<evidence type="ECO:0000313" key="3">
    <source>
        <dbReference type="Proteomes" id="UP000244338"/>
    </source>
</evidence>
<protein>
    <submittedName>
        <fullName evidence="2">Uncharacterized protein</fullName>
    </submittedName>
</protein>
<evidence type="ECO:0000256" key="1">
    <source>
        <dbReference type="SAM" id="MobiDB-lite"/>
    </source>
</evidence>
<sequence length="104" mass="11699">MSQKQHPDMKARHEHDIHEEGKDQYWLDIDRMINEGLGGGVVSEQNGRVDAFLPLTKEERPAGDLPYNKATDPSLPAEQVRHGHGVREEDALLEDGFEATVDEP</sequence>